<feature type="binding site" evidence="5">
    <location>
        <position position="160"/>
    </location>
    <ligand>
        <name>(2E)-4-hydroxy-3-methylbut-2-enyl diphosphate</name>
        <dbReference type="ChEBI" id="CHEBI:128753"/>
    </ligand>
</feature>
<dbReference type="NCBIfam" id="TIGR00216">
    <property type="entry name" value="ispH_lytB"/>
    <property type="match status" value="1"/>
</dbReference>
<feature type="binding site" evidence="5">
    <location>
        <position position="259"/>
    </location>
    <ligand>
        <name>dimethylallyl diphosphate</name>
        <dbReference type="ChEBI" id="CHEBI:57623"/>
    </ligand>
</feature>
<feature type="binding site" evidence="5">
    <location>
        <position position="216"/>
    </location>
    <ligand>
        <name>isopentenyl diphosphate</name>
        <dbReference type="ChEBI" id="CHEBI:128769"/>
    </ligand>
</feature>
<feature type="binding site" evidence="5">
    <location>
        <position position="216"/>
    </location>
    <ligand>
        <name>dimethylallyl diphosphate</name>
        <dbReference type="ChEBI" id="CHEBI:57623"/>
    </ligand>
</feature>
<evidence type="ECO:0000256" key="5">
    <source>
        <dbReference type="HAMAP-Rule" id="MF_00191"/>
    </source>
</evidence>
<dbReference type="GO" id="GO:0046872">
    <property type="term" value="F:metal ion binding"/>
    <property type="evidence" value="ECO:0007669"/>
    <property type="project" value="UniProtKB-KW"/>
</dbReference>
<keyword evidence="2 5" id="KW-0479">Metal-binding</keyword>
<dbReference type="HAMAP" id="MF_00191">
    <property type="entry name" value="IspH"/>
    <property type="match status" value="1"/>
</dbReference>
<feature type="binding site" evidence="5">
    <location>
        <position position="217"/>
    </location>
    <ligand>
        <name>(2E)-4-hydroxy-3-methylbut-2-enyl diphosphate</name>
        <dbReference type="ChEBI" id="CHEBI:128753"/>
    </ligand>
</feature>
<organism evidence="6 7">
    <name type="scientific">Candidatus Ornithospirochaeta stercoravium</name>
    <dbReference type="NCBI Taxonomy" id="2840897"/>
    <lineage>
        <taxon>Bacteria</taxon>
        <taxon>Pseudomonadati</taxon>
        <taxon>Spirochaetota</taxon>
        <taxon>Spirochaetia</taxon>
        <taxon>Spirochaetales</taxon>
        <taxon>Spirochaetaceae</taxon>
        <taxon>Spirochaetaceae incertae sedis</taxon>
        <taxon>Candidatus Ornithospirochaeta</taxon>
    </lineage>
</organism>
<feature type="binding site" evidence="5">
    <location>
        <position position="77"/>
    </location>
    <ligand>
        <name>(2E)-4-hydroxy-3-methylbut-2-enyl diphosphate</name>
        <dbReference type="ChEBI" id="CHEBI:128753"/>
    </ligand>
</feature>
<comment type="similarity">
    <text evidence="5">Belongs to the IspH family.</text>
</comment>
<dbReference type="GO" id="GO:0019288">
    <property type="term" value="P:isopentenyl diphosphate biosynthetic process, methylerythritol 4-phosphate pathway"/>
    <property type="evidence" value="ECO:0007669"/>
    <property type="project" value="UniProtKB-UniRule"/>
</dbReference>
<dbReference type="Pfam" id="PF02401">
    <property type="entry name" value="LYTB"/>
    <property type="match status" value="1"/>
</dbReference>
<dbReference type="InterPro" id="IPR003451">
    <property type="entry name" value="LytB/IspH"/>
</dbReference>
<comment type="pathway">
    <text evidence="5">Isoprenoid biosynthesis; isopentenyl diphosphate biosynthesis via DXP pathway; isopentenyl diphosphate from 1-deoxy-D-xylulose 5-phosphate: step 6/6.</text>
</comment>
<feature type="binding site" evidence="5">
    <location>
        <position position="77"/>
    </location>
    <ligand>
        <name>dimethylallyl diphosphate</name>
        <dbReference type="ChEBI" id="CHEBI:57623"/>
    </ligand>
</feature>
<gene>
    <name evidence="5 6" type="primary">ispH</name>
    <name evidence="6" type="ORF">IAA72_03475</name>
</gene>
<feature type="binding site" evidence="5">
    <location>
        <position position="217"/>
    </location>
    <ligand>
        <name>dimethylallyl diphosphate</name>
        <dbReference type="ChEBI" id="CHEBI:57623"/>
    </ligand>
</feature>
<dbReference type="Proteomes" id="UP000810292">
    <property type="component" value="Unassembled WGS sequence"/>
</dbReference>
<feature type="binding site" evidence="5">
    <location>
        <position position="218"/>
    </location>
    <ligand>
        <name>(2E)-4-hydroxy-3-methylbut-2-enyl diphosphate</name>
        <dbReference type="ChEBI" id="CHEBI:128753"/>
    </ligand>
</feature>
<comment type="catalytic activity">
    <reaction evidence="5">
        <text>dimethylallyl diphosphate + 2 oxidized [2Fe-2S]-[ferredoxin] + H2O = (2E)-4-hydroxy-3-methylbut-2-enyl diphosphate + 2 reduced [2Fe-2S]-[ferredoxin] + 2 H(+)</text>
        <dbReference type="Rhea" id="RHEA:24825"/>
        <dbReference type="Rhea" id="RHEA-COMP:10000"/>
        <dbReference type="Rhea" id="RHEA-COMP:10001"/>
        <dbReference type="ChEBI" id="CHEBI:15377"/>
        <dbReference type="ChEBI" id="CHEBI:15378"/>
        <dbReference type="ChEBI" id="CHEBI:33737"/>
        <dbReference type="ChEBI" id="CHEBI:33738"/>
        <dbReference type="ChEBI" id="CHEBI:57623"/>
        <dbReference type="ChEBI" id="CHEBI:128753"/>
        <dbReference type="EC" id="1.17.7.4"/>
    </reaction>
</comment>
<feature type="binding site" evidence="5">
    <location>
        <position position="217"/>
    </location>
    <ligand>
        <name>isopentenyl diphosphate</name>
        <dbReference type="ChEBI" id="CHEBI:128769"/>
    </ligand>
</feature>
<dbReference type="EC" id="1.17.7.4" evidence="5"/>
<name>A0A9D9NCY6_9SPIO</name>
<feature type="binding site" evidence="5">
    <location>
        <position position="259"/>
    </location>
    <ligand>
        <name>(2E)-4-hydroxy-3-methylbut-2-enyl diphosphate</name>
        <dbReference type="ChEBI" id="CHEBI:128753"/>
    </ligand>
</feature>
<proteinExistence type="inferred from homology"/>
<dbReference type="AlphaFoldDB" id="A0A9D9NCY6"/>
<dbReference type="CDD" id="cd13944">
    <property type="entry name" value="lytB_ispH"/>
    <property type="match status" value="1"/>
</dbReference>
<keyword evidence="4 5" id="KW-0411">Iron-sulfur</keyword>
<dbReference type="Gene3D" id="3.40.1010.20">
    <property type="entry name" value="4-hydroxy-3-methylbut-2-enyl diphosphate reductase, catalytic domain"/>
    <property type="match status" value="2"/>
</dbReference>
<sequence>MKLVKASSMGFCRGVKRALDKAEEAASAASLRSITVYVYGDIVHSDAVMEHLSSLGILRIENAEEAEVPGIVIIRAHGIPDDEREAFLSRGFEIADATCPVVLSNQEKIRRAEGKAIIIGKNGHPEVLALSGARRDAVIISSADDLNLLSPGSYDAVLQTTFPEDRLSLILEEAGKQGININLLNGICQASVMRRRALCDIIPSSDAVAVIGSDNSSNTLELLAIAKESGKPAFLISSPDTIPEELYSFAVVGITAGASAPDSLVDAVVRKLSESSHNVS</sequence>
<reference evidence="6" key="2">
    <citation type="journal article" date="2021" name="PeerJ">
        <title>Extensive microbial diversity within the chicken gut microbiome revealed by metagenomics and culture.</title>
        <authorList>
            <person name="Gilroy R."/>
            <person name="Ravi A."/>
            <person name="Getino M."/>
            <person name="Pursley I."/>
            <person name="Horton D.L."/>
            <person name="Alikhan N.F."/>
            <person name="Baker D."/>
            <person name="Gharbi K."/>
            <person name="Hall N."/>
            <person name="Watson M."/>
            <person name="Adriaenssens E.M."/>
            <person name="Foster-Nyarko E."/>
            <person name="Jarju S."/>
            <person name="Secka A."/>
            <person name="Antonio M."/>
            <person name="Oren A."/>
            <person name="Chaudhuri R.R."/>
            <person name="La Ragione R."/>
            <person name="Hildebrand F."/>
            <person name="Pallen M.J."/>
        </authorList>
    </citation>
    <scope>NUCLEOTIDE SEQUENCE</scope>
    <source>
        <strain evidence="6">14700</strain>
    </source>
</reference>
<protein>
    <recommendedName>
        <fullName evidence="5">4-hydroxy-3-methylbut-2-enyl diphosphate reductase</fullName>
        <shortName evidence="5">HMBPP reductase</shortName>
        <ecNumber evidence="5">1.17.7.4</ecNumber>
    </recommendedName>
</protein>
<feature type="binding site" evidence="5">
    <location>
        <position position="259"/>
    </location>
    <ligand>
        <name>isopentenyl diphosphate</name>
        <dbReference type="ChEBI" id="CHEBI:128769"/>
    </ligand>
</feature>
<feature type="binding site" evidence="5">
    <location>
        <position position="44"/>
    </location>
    <ligand>
        <name>isopentenyl diphosphate</name>
        <dbReference type="ChEBI" id="CHEBI:128769"/>
    </ligand>
</feature>
<comment type="pathway">
    <text evidence="5">Isoprenoid biosynthesis; dimethylallyl diphosphate biosynthesis; dimethylallyl diphosphate from (2E)-4-hydroxy-3-methylbutenyl diphosphate: step 1/1.</text>
</comment>
<feature type="binding site" evidence="5">
    <location>
        <position position="124"/>
    </location>
    <ligand>
        <name>isopentenyl diphosphate</name>
        <dbReference type="ChEBI" id="CHEBI:128769"/>
    </ligand>
</feature>
<keyword evidence="5" id="KW-0414">Isoprene biosynthesis</keyword>
<feature type="binding site" evidence="5">
    <location>
        <position position="77"/>
    </location>
    <ligand>
        <name>isopentenyl diphosphate</name>
        <dbReference type="ChEBI" id="CHEBI:128769"/>
    </ligand>
</feature>
<dbReference type="GO" id="GO:0051745">
    <property type="term" value="F:4-hydroxy-3-methylbut-2-enyl diphosphate reductase activity"/>
    <property type="evidence" value="ECO:0007669"/>
    <property type="project" value="UniProtKB-UniRule"/>
</dbReference>
<comment type="caution">
    <text evidence="6">The sequence shown here is derived from an EMBL/GenBank/DDBJ whole genome shotgun (WGS) entry which is preliminary data.</text>
</comment>
<dbReference type="Gene3D" id="3.40.50.11270">
    <property type="match status" value="1"/>
</dbReference>
<evidence type="ECO:0000256" key="4">
    <source>
        <dbReference type="ARBA" id="ARBA00023014"/>
    </source>
</evidence>
<dbReference type="PANTHER" id="PTHR30426">
    <property type="entry name" value="4-HYDROXY-3-METHYLBUT-2-ENYL DIPHOSPHATE REDUCTASE"/>
    <property type="match status" value="1"/>
</dbReference>
<evidence type="ECO:0000256" key="3">
    <source>
        <dbReference type="ARBA" id="ARBA00023004"/>
    </source>
</evidence>
<feature type="binding site" evidence="5">
    <location>
        <position position="218"/>
    </location>
    <ligand>
        <name>dimethylallyl diphosphate</name>
        <dbReference type="ChEBI" id="CHEBI:57623"/>
    </ligand>
</feature>
<evidence type="ECO:0000313" key="7">
    <source>
        <dbReference type="Proteomes" id="UP000810292"/>
    </source>
</evidence>
<accession>A0A9D9NCY6</accession>
<feature type="binding site" evidence="5">
    <location>
        <position position="216"/>
    </location>
    <ligand>
        <name>(2E)-4-hydroxy-3-methylbut-2-enyl diphosphate</name>
        <dbReference type="ChEBI" id="CHEBI:128753"/>
    </ligand>
</feature>
<comment type="catalytic activity">
    <reaction evidence="5">
        <text>isopentenyl diphosphate + 2 oxidized [2Fe-2S]-[ferredoxin] + H2O = (2E)-4-hydroxy-3-methylbut-2-enyl diphosphate + 2 reduced [2Fe-2S]-[ferredoxin] + 2 H(+)</text>
        <dbReference type="Rhea" id="RHEA:24488"/>
        <dbReference type="Rhea" id="RHEA-COMP:10000"/>
        <dbReference type="Rhea" id="RHEA-COMP:10001"/>
        <dbReference type="ChEBI" id="CHEBI:15377"/>
        <dbReference type="ChEBI" id="CHEBI:15378"/>
        <dbReference type="ChEBI" id="CHEBI:33737"/>
        <dbReference type="ChEBI" id="CHEBI:33738"/>
        <dbReference type="ChEBI" id="CHEBI:128753"/>
        <dbReference type="ChEBI" id="CHEBI:128769"/>
        <dbReference type="EC" id="1.17.7.4"/>
    </reaction>
</comment>
<feature type="binding site" evidence="5">
    <location>
        <position position="44"/>
    </location>
    <ligand>
        <name>(2E)-4-hydroxy-3-methylbut-2-enyl diphosphate</name>
        <dbReference type="ChEBI" id="CHEBI:128753"/>
    </ligand>
</feature>
<feature type="binding site" evidence="5">
    <location>
        <position position="188"/>
    </location>
    <ligand>
        <name>[4Fe-4S] cluster</name>
        <dbReference type="ChEBI" id="CHEBI:49883"/>
    </ligand>
</feature>
<evidence type="ECO:0000313" key="6">
    <source>
        <dbReference type="EMBL" id="MBO8468828.1"/>
    </source>
</evidence>
<keyword evidence="3 5" id="KW-0408">Iron</keyword>
<dbReference type="EMBL" id="JADIMF010000056">
    <property type="protein sequence ID" value="MBO8468828.1"/>
    <property type="molecule type" value="Genomic_DNA"/>
</dbReference>
<keyword evidence="1 5" id="KW-0004">4Fe-4S</keyword>
<feature type="binding site" evidence="5">
    <location>
        <position position="124"/>
    </location>
    <ligand>
        <name>(2E)-4-hydroxy-3-methylbut-2-enyl diphosphate</name>
        <dbReference type="ChEBI" id="CHEBI:128753"/>
    </ligand>
</feature>
<feature type="binding site" evidence="5">
    <location>
        <position position="218"/>
    </location>
    <ligand>
        <name>isopentenyl diphosphate</name>
        <dbReference type="ChEBI" id="CHEBI:128769"/>
    </ligand>
</feature>
<dbReference type="GO" id="GO:0050992">
    <property type="term" value="P:dimethylallyl diphosphate biosynthetic process"/>
    <property type="evidence" value="ECO:0007669"/>
    <property type="project" value="UniProtKB-UniRule"/>
</dbReference>
<dbReference type="GO" id="GO:0016114">
    <property type="term" value="P:terpenoid biosynthetic process"/>
    <property type="evidence" value="ECO:0007669"/>
    <property type="project" value="UniProtKB-UniRule"/>
</dbReference>
<comment type="function">
    <text evidence="5">Catalyzes the conversion of 1-hydroxy-2-methyl-2-(E)-butenyl 4-diphosphate (HMBPP) into a mixture of isopentenyl diphosphate (IPP) and dimethylallyl diphosphate (DMAPP). Acts in the terminal step of the DOXP/MEP pathway for isoprenoid precursor biosynthesis.</text>
</comment>
<feature type="binding site" evidence="5">
    <location>
        <position position="44"/>
    </location>
    <ligand>
        <name>dimethylallyl diphosphate</name>
        <dbReference type="ChEBI" id="CHEBI:57623"/>
    </ligand>
</feature>
<feature type="binding site" evidence="5">
    <location>
        <position position="12"/>
    </location>
    <ligand>
        <name>[4Fe-4S] cluster</name>
        <dbReference type="ChEBI" id="CHEBI:49883"/>
    </ligand>
</feature>
<comment type="cofactor">
    <cofactor evidence="5">
        <name>[4Fe-4S] cluster</name>
        <dbReference type="ChEBI" id="CHEBI:49883"/>
    </cofactor>
    <text evidence="5">Binds 1 [4Fe-4S] cluster per subunit.</text>
</comment>
<feature type="active site" description="Proton donor" evidence="5">
    <location>
        <position position="126"/>
    </location>
</feature>
<dbReference type="PANTHER" id="PTHR30426:SF0">
    <property type="entry name" value="4-HYDROXY-3-METHYLBUT-2-ENYL DIPHOSPHATE REDUCTASE"/>
    <property type="match status" value="1"/>
</dbReference>
<evidence type="ECO:0000256" key="2">
    <source>
        <dbReference type="ARBA" id="ARBA00022723"/>
    </source>
</evidence>
<evidence type="ECO:0000256" key="1">
    <source>
        <dbReference type="ARBA" id="ARBA00022485"/>
    </source>
</evidence>
<keyword evidence="5 6" id="KW-0560">Oxidoreductase</keyword>
<reference evidence="6" key="1">
    <citation type="submission" date="2020-10" db="EMBL/GenBank/DDBJ databases">
        <authorList>
            <person name="Gilroy R."/>
        </authorList>
    </citation>
    <scope>NUCLEOTIDE SEQUENCE</scope>
    <source>
        <strain evidence="6">14700</strain>
    </source>
</reference>
<dbReference type="GO" id="GO:0051539">
    <property type="term" value="F:4 iron, 4 sulfur cluster binding"/>
    <property type="evidence" value="ECO:0007669"/>
    <property type="project" value="UniProtKB-UniRule"/>
</dbReference>
<feature type="binding site" evidence="5">
    <location>
        <position position="99"/>
    </location>
    <ligand>
        <name>[4Fe-4S] cluster</name>
        <dbReference type="ChEBI" id="CHEBI:49883"/>
    </ligand>
</feature>
<feature type="binding site" evidence="5">
    <location>
        <position position="124"/>
    </location>
    <ligand>
        <name>dimethylallyl diphosphate</name>
        <dbReference type="ChEBI" id="CHEBI:57623"/>
    </ligand>
</feature>